<keyword evidence="4" id="KW-0723">Serine/threonine-protein kinase</keyword>
<dbReference type="Pfam" id="PF08263">
    <property type="entry name" value="LRRNT_2"/>
    <property type="match status" value="1"/>
</dbReference>
<evidence type="ECO:0000313" key="23">
    <source>
        <dbReference type="Proteomes" id="UP000825935"/>
    </source>
</evidence>
<dbReference type="Gene3D" id="1.10.510.10">
    <property type="entry name" value="Transferase(Phosphotransferase) domain 1"/>
    <property type="match status" value="1"/>
</dbReference>
<dbReference type="InterPro" id="IPR011009">
    <property type="entry name" value="Kinase-like_dom_sf"/>
</dbReference>
<evidence type="ECO:0000256" key="17">
    <source>
        <dbReference type="ARBA" id="ARBA00048679"/>
    </source>
</evidence>
<dbReference type="InterPro" id="IPR008271">
    <property type="entry name" value="Ser/Thr_kinase_AS"/>
</dbReference>
<protein>
    <recommendedName>
        <fullName evidence="3">non-specific serine/threonine protein kinase</fullName>
        <ecNumber evidence="3">2.7.11.1</ecNumber>
    </recommendedName>
</protein>
<evidence type="ECO:0000256" key="4">
    <source>
        <dbReference type="ARBA" id="ARBA00022527"/>
    </source>
</evidence>
<evidence type="ECO:0000256" key="15">
    <source>
        <dbReference type="ARBA" id="ARBA00023180"/>
    </source>
</evidence>
<dbReference type="OMA" id="YEQWIAS"/>
<name>A0A8T2U039_CERRI</name>
<dbReference type="PROSITE" id="PS00107">
    <property type="entry name" value="PROTEIN_KINASE_ATP"/>
    <property type="match status" value="1"/>
</dbReference>
<organism evidence="22 23">
    <name type="scientific">Ceratopteris richardii</name>
    <name type="common">Triangle waterfern</name>
    <dbReference type="NCBI Taxonomy" id="49495"/>
    <lineage>
        <taxon>Eukaryota</taxon>
        <taxon>Viridiplantae</taxon>
        <taxon>Streptophyta</taxon>
        <taxon>Embryophyta</taxon>
        <taxon>Tracheophyta</taxon>
        <taxon>Polypodiopsida</taxon>
        <taxon>Polypodiidae</taxon>
        <taxon>Polypodiales</taxon>
        <taxon>Pteridineae</taxon>
        <taxon>Pteridaceae</taxon>
        <taxon>Parkerioideae</taxon>
        <taxon>Ceratopteris</taxon>
    </lineage>
</organism>
<dbReference type="InterPro" id="IPR055414">
    <property type="entry name" value="LRR_R13L4/SHOC2-like"/>
</dbReference>
<keyword evidence="8 20" id="KW-0732">Signal</keyword>
<keyword evidence="13 19" id="KW-1133">Transmembrane helix</keyword>
<evidence type="ECO:0000256" key="11">
    <source>
        <dbReference type="ARBA" id="ARBA00022777"/>
    </source>
</evidence>
<evidence type="ECO:0000256" key="18">
    <source>
        <dbReference type="PROSITE-ProRule" id="PRU10141"/>
    </source>
</evidence>
<dbReference type="PANTHER" id="PTHR45974">
    <property type="entry name" value="RECEPTOR-LIKE PROTEIN 55"/>
    <property type="match status" value="1"/>
</dbReference>
<comment type="catalytic activity">
    <reaction evidence="17">
        <text>L-seryl-[protein] + ATP = O-phospho-L-seryl-[protein] + ADP + H(+)</text>
        <dbReference type="Rhea" id="RHEA:17989"/>
        <dbReference type="Rhea" id="RHEA-COMP:9863"/>
        <dbReference type="Rhea" id="RHEA-COMP:11604"/>
        <dbReference type="ChEBI" id="CHEBI:15378"/>
        <dbReference type="ChEBI" id="CHEBI:29999"/>
        <dbReference type="ChEBI" id="CHEBI:30616"/>
        <dbReference type="ChEBI" id="CHEBI:83421"/>
        <dbReference type="ChEBI" id="CHEBI:456216"/>
        <dbReference type="EC" id="2.7.11.1"/>
    </reaction>
</comment>
<evidence type="ECO:0000259" key="21">
    <source>
        <dbReference type="PROSITE" id="PS50011"/>
    </source>
</evidence>
<dbReference type="PROSITE" id="PS00108">
    <property type="entry name" value="PROTEIN_KINASE_ST"/>
    <property type="match status" value="1"/>
</dbReference>
<feature type="binding site" evidence="18">
    <location>
        <position position="668"/>
    </location>
    <ligand>
        <name>ATP</name>
        <dbReference type="ChEBI" id="CHEBI:30616"/>
    </ligand>
</feature>
<keyword evidence="23" id="KW-1185">Reference proteome</keyword>
<dbReference type="PROSITE" id="PS50011">
    <property type="entry name" value="PROTEIN_KINASE_DOM"/>
    <property type="match status" value="1"/>
</dbReference>
<evidence type="ECO:0000256" key="7">
    <source>
        <dbReference type="ARBA" id="ARBA00022692"/>
    </source>
</evidence>
<keyword evidence="11" id="KW-0418">Kinase</keyword>
<keyword evidence="6" id="KW-0808">Transferase</keyword>
<keyword evidence="7 19" id="KW-0812">Transmembrane</keyword>
<evidence type="ECO:0000256" key="5">
    <source>
        <dbReference type="ARBA" id="ARBA00022614"/>
    </source>
</evidence>
<evidence type="ECO:0000256" key="16">
    <source>
        <dbReference type="ARBA" id="ARBA00047899"/>
    </source>
</evidence>
<dbReference type="InterPro" id="IPR003591">
    <property type="entry name" value="Leu-rich_rpt_typical-subtyp"/>
</dbReference>
<dbReference type="Gene3D" id="3.30.200.20">
    <property type="entry name" value="Phosphorylase Kinase, domain 1"/>
    <property type="match status" value="1"/>
</dbReference>
<dbReference type="Gene3D" id="3.80.10.10">
    <property type="entry name" value="Ribonuclease Inhibitor"/>
    <property type="match status" value="3"/>
</dbReference>
<evidence type="ECO:0000256" key="3">
    <source>
        <dbReference type="ARBA" id="ARBA00012513"/>
    </source>
</evidence>
<comment type="subcellular location">
    <subcellularLocation>
        <location evidence="1">Membrane</location>
        <topology evidence="1">Single-pass membrane protein</topology>
    </subcellularLocation>
</comment>
<dbReference type="EMBL" id="CM035415">
    <property type="protein sequence ID" value="KAH7427025.1"/>
    <property type="molecule type" value="Genomic_DNA"/>
</dbReference>
<keyword evidence="10 18" id="KW-0547">Nucleotide-binding</keyword>
<dbReference type="GO" id="GO:0005524">
    <property type="term" value="F:ATP binding"/>
    <property type="evidence" value="ECO:0007669"/>
    <property type="project" value="UniProtKB-UniRule"/>
</dbReference>
<feature type="chain" id="PRO_5035819629" description="non-specific serine/threonine protein kinase" evidence="20">
    <location>
        <begin position="23"/>
        <end position="977"/>
    </location>
</feature>
<keyword evidence="15" id="KW-0325">Glycoprotein</keyword>
<dbReference type="InterPro" id="IPR001245">
    <property type="entry name" value="Ser-Thr/Tyr_kinase_cat_dom"/>
</dbReference>
<sequence>MAGHPLPNTALWINLLILTLVALDTESVTHRADVIALNAFSNSILDPQKKLQNWKGDDPCNDQWEGVFCSPAVAGSSRVIELRLLNYHLSGHMSPHLGNLESLQILDLMWNELSGSIPKELGNLRQLTLLLLSGNSLTGSIPKELGNLHLLDRFQIDSNQITGSIPSTFQNLVSIKHLYMNNNSLSGSIPKELGQLPKLVHLLAENNKIDGDLPPELANMSTLQILQLDNNRFSNASIPENYFSMQNIIKLSLRNCNLQGRIPDLSHMENLQYLDLSMNQLEGEMPSKLPIRLTTIDLSSNKLNGKIPEIIGRLPNLQLLSLKNNNFSGSIPPSFGTGKYFTSSNGEIILDLQNNSLSSVPTNLTNQIRYRPNLFVWVHANHEICSADDQLIHRICKLHHDDYFSERRQSDSGYEPSCDPETCSTGEEPVPATFYSQGLCRCAMAIVVGYRLKSPSFSFFTPFIKGYEEWIARGLLVSPDQVHLSSFSKELGPRFSTIVNIFPPVNGSRVFNKAELARIFSIFSWWKLPANDFYGPQELLSFNYALNQDDIPAFSSYKRSWKLILVIALSCVFGVIATITSVLLLLSRNHSRNMHPFQTTCWLNTLFATEKVQQKKQRLMNVRGVKEFRLDELAKATRNFSEASMVGQGGYGRVYRGELSDGRVVAIKRAKDGSRQGEDEFYTEIELLSRLHHRNLVALIGFCIDHNEQILVYEYMSNGTLKDRLIVDDGGSVLDFSSRLNIAIGAAKGIRYLHFEATPPIIHRDIKASNILLDCQENPRVADFGLSKLAPSPPNLDGNSMSAHVSTIVKGTPGYLDPEYFLTHQLTDKSDVYSFGVVLLEIISCMQPIANGKNIVREIKNAYNSRKIHEIVDAKMEECPKEALIPFVRLALACCDDNPSLRPSMNDVVRELESIKHYVLELISSTRFDGAIIPYSGSCKMDASSSSIDSTRIHSYCIENDAPNALTIEFSSEIDPR</sequence>
<comment type="similarity">
    <text evidence="2">Belongs to the protein kinase superfamily. Ser/Thr protein kinase family.</text>
</comment>
<dbReference type="CDD" id="cd14066">
    <property type="entry name" value="STKc_IRAK"/>
    <property type="match status" value="1"/>
</dbReference>
<keyword evidence="5" id="KW-0433">Leucine-rich repeat</keyword>
<evidence type="ECO:0000256" key="10">
    <source>
        <dbReference type="ARBA" id="ARBA00022741"/>
    </source>
</evidence>
<dbReference type="FunFam" id="3.80.10.10:FF:000363">
    <property type="entry name" value="Leucine-rich repeat family protein"/>
    <property type="match status" value="1"/>
</dbReference>
<dbReference type="SUPFAM" id="SSF56112">
    <property type="entry name" value="Protein kinase-like (PK-like)"/>
    <property type="match status" value="1"/>
</dbReference>
<dbReference type="InterPro" id="IPR017441">
    <property type="entry name" value="Protein_kinase_ATP_BS"/>
</dbReference>
<evidence type="ECO:0000256" key="9">
    <source>
        <dbReference type="ARBA" id="ARBA00022737"/>
    </source>
</evidence>
<dbReference type="EC" id="2.7.11.1" evidence="3"/>
<dbReference type="PANTHER" id="PTHR45974:SF134">
    <property type="entry name" value="OS01G0960400 PROTEIN"/>
    <property type="match status" value="1"/>
</dbReference>
<comment type="caution">
    <text evidence="22">The sequence shown here is derived from an EMBL/GenBank/DDBJ whole genome shotgun (WGS) entry which is preliminary data.</text>
</comment>
<feature type="transmembrane region" description="Helical" evidence="19">
    <location>
        <begin position="563"/>
        <end position="586"/>
    </location>
</feature>
<evidence type="ECO:0000256" key="14">
    <source>
        <dbReference type="ARBA" id="ARBA00023136"/>
    </source>
</evidence>
<feature type="signal peptide" evidence="20">
    <location>
        <begin position="1"/>
        <end position="22"/>
    </location>
</feature>
<dbReference type="FunFam" id="1.10.510.10:FF:000453">
    <property type="entry name" value="LRR receptor-like serine/threonine-protein kinase HSL2"/>
    <property type="match status" value="1"/>
</dbReference>
<proteinExistence type="inferred from homology"/>
<dbReference type="InterPro" id="IPR000719">
    <property type="entry name" value="Prot_kinase_dom"/>
</dbReference>
<evidence type="ECO:0000256" key="6">
    <source>
        <dbReference type="ARBA" id="ARBA00022679"/>
    </source>
</evidence>
<evidence type="ECO:0000256" key="1">
    <source>
        <dbReference type="ARBA" id="ARBA00004167"/>
    </source>
</evidence>
<evidence type="ECO:0000256" key="20">
    <source>
        <dbReference type="SAM" id="SignalP"/>
    </source>
</evidence>
<keyword evidence="12 18" id="KW-0067">ATP-binding</keyword>
<dbReference type="GO" id="GO:0016020">
    <property type="term" value="C:membrane"/>
    <property type="evidence" value="ECO:0007669"/>
    <property type="project" value="UniProtKB-SubCell"/>
</dbReference>
<dbReference type="FunFam" id="3.30.200.20:FF:000039">
    <property type="entry name" value="receptor-like protein kinase FERONIA"/>
    <property type="match status" value="1"/>
</dbReference>
<dbReference type="FunFam" id="3.80.10.10:FF:000383">
    <property type="entry name" value="Leucine-rich repeat receptor protein kinase EMS1"/>
    <property type="match status" value="1"/>
</dbReference>
<dbReference type="OrthoDB" id="10252171at2759"/>
<dbReference type="AlphaFoldDB" id="A0A8T2U039"/>
<keyword evidence="9" id="KW-0677">Repeat</keyword>
<reference evidence="22" key="1">
    <citation type="submission" date="2021-08" db="EMBL/GenBank/DDBJ databases">
        <title>WGS assembly of Ceratopteris richardii.</title>
        <authorList>
            <person name="Marchant D.B."/>
            <person name="Chen G."/>
            <person name="Jenkins J."/>
            <person name="Shu S."/>
            <person name="Leebens-Mack J."/>
            <person name="Grimwood J."/>
            <person name="Schmutz J."/>
            <person name="Soltis P."/>
            <person name="Soltis D."/>
            <person name="Chen Z.-H."/>
        </authorList>
    </citation>
    <scope>NUCLEOTIDE SEQUENCE</scope>
    <source>
        <strain evidence="22">Whitten #5841</strain>
        <tissue evidence="22">Leaf</tissue>
    </source>
</reference>
<dbReference type="GO" id="GO:0004674">
    <property type="term" value="F:protein serine/threonine kinase activity"/>
    <property type="evidence" value="ECO:0007669"/>
    <property type="project" value="UniProtKB-KW"/>
</dbReference>
<evidence type="ECO:0000256" key="8">
    <source>
        <dbReference type="ARBA" id="ARBA00022729"/>
    </source>
</evidence>
<dbReference type="SMART" id="SM00369">
    <property type="entry name" value="LRR_TYP"/>
    <property type="match status" value="7"/>
</dbReference>
<dbReference type="InterPro" id="IPR032675">
    <property type="entry name" value="LRR_dom_sf"/>
</dbReference>
<evidence type="ECO:0000256" key="2">
    <source>
        <dbReference type="ARBA" id="ARBA00008684"/>
    </source>
</evidence>
<feature type="domain" description="Protein kinase" evidence="21">
    <location>
        <begin position="640"/>
        <end position="920"/>
    </location>
</feature>
<evidence type="ECO:0000313" key="22">
    <source>
        <dbReference type="EMBL" id="KAH7427025.1"/>
    </source>
</evidence>
<comment type="catalytic activity">
    <reaction evidence="16">
        <text>L-threonyl-[protein] + ATP = O-phospho-L-threonyl-[protein] + ADP + H(+)</text>
        <dbReference type="Rhea" id="RHEA:46608"/>
        <dbReference type="Rhea" id="RHEA-COMP:11060"/>
        <dbReference type="Rhea" id="RHEA-COMP:11605"/>
        <dbReference type="ChEBI" id="CHEBI:15378"/>
        <dbReference type="ChEBI" id="CHEBI:30013"/>
        <dbReference type="ChEBI" id="CHEBI:30616"/>
        <dbReference type="ChEBI" id="CHEBI:61977"/>
        <dbReference type="ChEBI" id="CHEBI:456216"/>
        <dbReference type="EC" id="2.7.11.1"/>
    </reaction>
</comment>
<dbReference type="SUPFAM" id="SSF52058">
    <property type="entry name" value="L domain-like"/>
    <property type="match status" value="1"/>
</dbReference>
<gene>
    <name evidence="22" type="ORF">KP509_10G026700</name>
</gene>
<accession>A0A8T2U039</accession>
<dbReference type="SMART" id="SM00220">
    <property type="entry name" value="S_TKc"/>
    <property type="match status" value="1"/>
</dbReference>
<evidence type="ECO:0000256" key="13">
    <source>
        <dbReference type="ARBA" id="ARBA00022989"/>
    </source>
</evidence>
<evidence type="ECO:0000256" key="12">
    <source>
        <dbReference type="ARBA" id="ARBA00022840"/>
    </source>
</evidence>
<dbReference type="Pfam" id="PF23598">
    <property type="entry name" value="LRR_14"/>
    <property type="match status" value="1"/>
</dbReference>
<dbReference type="Pfam" id="PF07714">
    <property type="entry name" value="PK_Tyr_Ser-Thr"/>
    <property type="match status" value="1"/>
</dbReference>
<dbReference type="Proteomes" id="UP000825935">
    <property type="component" value="Chromosome 10"/>
</dbReference>
<dbReference type="InterPro" id="IPR013210">
    <property type="entry name" value="LRR_N_plant-typ"/>
</dbReference>
<evidence type="ECO:0000256" key="19">
    <source>
        <dbReference type="SAM" id="Phobius"/>
    </source>
</evidence>
<keyword evidence="14 19" id="KW-0472">Membrane</keyword>